<accession>A0A9P8CB53</accession>
<evidence type="ECO:0000313" key="3">
    <source>
        <dbReference type="Proteomes" id="UP000887226"/>
    </source>
</evidence>
<feature type="compositionally biased region" description="Basic residues" evidence="1">
    <location>
        <begin position="230"/>
        <end position="239"/>
    </location>
</feature>
<protein>
    <submittedName>
        <fullName evidence="2">Uncharacterized protein</fullName>
    </submittedName>
</protein>
<feature type="region of interest" description="Disordered" evidence="1">
    <location>
        <begin position="13"/>
        <end position="60"/>
    </location>
</feature>
<dbReference type="EMBL" id="MU254533">
    <property type="protein sequence ID" value="KAG9240222.1"/>
    <property type="molecule type" value="Genomic_DNA"/>
</dbReference>
<dbReference type="AlphaFoldDB" id="A0A9P8CB53"/>
<evidence type="ECO:0000313" key="2">
    <source>
        <dbReference type="EMBL" id="KAG9240222.1"/>
    </source>
</evidence>
<feature type="region of interest" description="Disordered" evidence="1">
    <location>
        <begin position="160"/>
        <end position="319"/>
    </location>
</feature>
<feature type="region of interest" description="Disordered" evidence="1">
    <location>
        <begin position="334"/>
        <end position="359"/>
    </location>
</feature>
<name>A0A9P8CB53_9HELO</name>
<dbReference type="OrthoDB" id="3536438at2759"/>
<gene>
    <name evidence="2" type="ORF">BJ878DRAFT_308092</name>
</gene>
<dbReference type="Pfam" id="PF12511">
    <property type="entry name" value="DUF3716"/>
    <property type="match status" value="1"/>
</dbReference>
<proteinExistence type="predicted"/>
<dbReference type="Proteomes" id="UP000887226">
    <property type="component" value="Unassembled WGS sequence"/>
</dbReference>
<feature type="compositionally biased region" description="Polar residues" evidence="1">
    <location>
        <begin position="13"/>
        <end position="26"/>
    </location>
</feature>
<sequence>MSLENDELVVASAEQNNVQGQGQVETTHVDLEGDVEMADKSGSAEESRRRRSTRTKLSGDQLDELRALPEIRPIPWKPGKELPLEASIEAQRVQTRGACLLVTRGEVREPRCTHCSKDLGRFSMCVALEGVFNGACATCQLATRANLCDFRKPDTLRLKAERHSKKQDSKASSAVSSMDEAARPAEPASTEHERQPTQEAVSFSQPQILNPQIPLPQPPNPNEPTFVALGRRKRKRRSDSHKPEPLDTTKEALQALPRMPWKVYTSPYQHANSSSRDSRGEAPSTPSIYSSPYVLPPPKAMLSRPPESSPAMLNSGYQKDDIHGHYRHYQPIAQAPKKGHIQPSQQQGHHGTRPQHLTTAGGFTAVNRDSTESLSPSLQLHQPVYGPPDPHAPVNVIIPRIQMPVVDTFTAKPTSQPANTYDIAIIDTVTRKKQKQIYSIIGGLQSGIRSCQQQAEYMQRQLNSLQAALGIDAEEGEALAGV</sequence>
<feature type="compositionally biased region" description="Basic and acidic residues" evidence="1">
    <location>
        <begin position="27"/>
        <end position="48"/>
    </location>
</feature>
<dbReference type="InterPro" id="IPR022190">
    <property type="entry name" value="DUF3716"/>
</dbReference>
<evidence type="ECO:0000256" key="1">
    <source>
        <dbReference type="SAM" id="MobiDB-lite"/>
    </source>
</evidence>
<keyword evidence="3" id="KW-1185">Reference proteome</keyword>
<feature type="compositionally biased region" description="Pro residues" evidence="1">
    <location>
        <begin position="213"/>
        <end position="222"/>
    </location>
</feature>
<comment type="caution">
    <text evidence="2">The sequence shown here is derived from an EMBL/GenBank/DDBJ whole genome shotgun (WGS) entry which is preliminary data.</text>
</comment>
<organism evidence="2 3">
    <name type="scientific">Calycina marina</name>
    <dbReference type="NCBI Taxonomy" id="1763456"/>
    <lineage>
        <taxon>Eukaryota</taxon>
        <taxon>Fungi</taxon>
        <taxon>Dikarya</taxon>
        <taxon>Ascomycota</taxon>
        <taxon>Pezizomycotina</taxon>
        <taxon>Leotiomycetes</taxon>
        <taxon>Helotiales</taxon>
        <taxon>Pezizellaceae</taxon>
        <taxon>Calycina</taxon>
    </lineage>
</organism>
<reference evidence="2" key="1">
    <citation type="journal article" date="2021" name="IMA Fungus">
        <title>Genomic characterization of three marine fungi, including Emericellopsis atlantica sp. nov. with signatures of a generalist lifestyle and marine biomass degradation.</title>
        <authorList>
            <person name="Hagestad O.C."/>
            <person name="Hou L."/>
            <person name="Andersen J.H."/>
            <person name="Hansen E.H."/>
            <person name="Altermark B."/>
            <person name="Li C."/>
            <person name="Kuhnert E."/>
            <person name="Cox R.J."/>
            <person name="Crous P.W."/>
            <person name="Spatafora J.W."/>
            <person name="Lail K."/>
            <person name="Amirebrahimi M."/>
            <person name="Lipzen A."/>
            <person name="Pangilinan J."/>
            <person name="Andreopoulos W."/>
            <person name="Hayes R.D."/>
            <person name="Ng V."/>
            <person name="Grigoriev I.V."/>
            <person name="Jackson S.A."/>
            <person name="Sutton T.D.S."/>
            <person name="Dobson A.D.W."/>
            <person name="Rama T."/>
        </authorList>
    </citation>
    <scope>NUCLEOTIDE SEQUENCE</scope>
    <source>
        <strain evidence="2">TRa3180A</strain>
    </source>
</reference>
<feature type="compositionally biased region" description="Basic and acidic residues" evidence="1">
    <location>
        <begin position="160"/>
        <end position="169"/>
    </location>
</feature>
<feature type="compositionally biased region" description="Polar residues" evidence="1">
    <location>
        <begin position="266"/>
        <end position="275"/>
    </location>
</feature>
<feature type="compositionally biased region" description="Basic and acidic residues" evidence="1">
    <location>
        <begin position="240"/>
        <end position="250"/>
    </location>
</feature>